<evidence type="ECO:0000256" key="1">
    <source>
        <dbReference type="SAM" id="MobiDB-lite"/>
    </source>
</evidence>
<feature type="region of interest" description="Disordered" evidence="1">
    <location>
        <begin position="41"/>
        <end position="99"/>
    </location>
</feature>
<proteinExistence type="predicted"/>
<sequence length="99" mass="10842">MGPLGPWWYPAQDSGRWLRGIYWSIDKSFVHNRPILTAKTNWSSDPVHSATRNSPAVGPIGSYINPATPKPVTDSATFAQTKPNASPSPSLRLQLSRPS</sequence>
<evidence type="ECO:0000313" key="2">
    <source>
        <dbReference type="EMBL" id="PON73444.1"/>
    </source>
</evidence>
<keyword evidence="3" id="KW-1185">Reference proteome</keyword>
<feature type="compositionally biased region" description="Low complexity" evidence="1">
    <location>
        <begin position="87"/>
        <end position="99"/>
    </location>
</feature>
<protein>
    <submittedName>
        <fullName evidence="2">Uncharacterized protein</fullName>
    </submittedName>
</protein>
<dbReference type="EMBL" id="JXTC01000266">
    <property type="protein sequence ID" value="PON73444.1"/>
    <property type="molecule type" value="Genomic_DNA"/>
</dbReference>
<evidence type="ECO:0000313" key="3">
    <source>
        <dbReference type="Proteomes" id="UP000237000"/>
    </source>
</evidence>
<name>A0A2P5DJH4_TREOI</name>
<accession>A0A2P5DJH4</accession>
<organism evidence="2 3">
    <name type="scientific">Trema orientale</name>
    <name type="common">Charcoal tree</name>
    <name type="synonym">Celtis orientalis</name>
    <dbReference type="NCBI Taxonomy" id="63057"/>
    <lineage>
        <taxon>Eukaryota</taxon>
        <taxon>Viridiplantae</taxon>
        <taxon>Streptophyta</taxon>
        <taxon>Embryophyta</taxon>
        <taxon>Tracheophyta</taxon>
        <taxon>Spermatophyta</taxon>
        <taxon>Magnoliopsida</taxon>
        <taxon>eudicotyledons</taxon>
        <taxon>Gunneridae</taxon>
        <taxon>Pentapetalae</taxon>
        <taxon>rosids</taxon>
        <taxon>fabids</taxon>
        <taxon>Rosales</taxon>
        <taxon>Cannabaceae</taxon>
        <taxon>Trema</taxon>
    </lineage>
</organism>
<dbReference type="Proteomes" id="UP000237000">
    <property type="component" value="Unassembled WGS sequence"/>
</dbReference>
<dbReference type="InParanoid" id="A0A2P5DJH4"/>
<dbReference type="AlphaFoldDB" id="A0A2P5DJH4"/>
<gene>
    <name evidence="2" type="ORF">TorRG33x02_249270</name>
</gene>
<reference evidence="3" key="1">
    <citation type="submission" date="2016-06" db="EMBL/GenBank/DDBJ databases">
        <title>Parallel loss of symbiosis genes in relatives of nitrogen-fixing non-legume Parasponia.</title>
        <authorList>
            <person name="Van Velzen R."/>
            <person name="Holmer R."/>
            <person name="Bu F."/>
            <person name="Rutten L."/>
            <person name="Van Zeijl A."/>
            <person name="Liu W."/>
            <person name="Santuari L."/>
            <person name="Cao Q."/>
            <person name="Sharma T."/>
            <person name="Shen D."/>
            <person name="Roswanjaya Y."/>
            <person name="Wardhani T."/>
            <person name="Kalhor M.S."/>
            <person name="Jansen J."/>
            <person name="Van den Hoogen J."/>
            <person name="Gungor B."/>
            <person name="Hartog M."/>
            <person name="Hontelez J."/>
            <person name="Verver J."/>
            <person name="Yang W.-C."/>
            <person name="Schijlen E."/>
            <person name="Repin R."/>
            <person name="Schilthuizen M."/>
            <person name="Schranz E."/>
            <person name="Heidstra R."/>
            <person name="Miyata K."/>
            <person name="Fedorova E."/>
            <person name="Kohlen W."/>
            <person name="Bisseling T."/>
            <person name="Smit S."/>
            <person name="Geurts R."/>
        </authorList>
    </citation>
    <scope>NUCLEOTIDE SEQUENCE [LARGE SCALE GENOMIC DNA]</scope>
    <source>
        <strain evidence="3">cv. RG33-2</strain>
    </source>
</reference>
<feature type="compositionally biased region" description="Polar residues" evidence="1">
    <location>
        <begin position="74"/>
        <end position="85"/>
    </location>
</feature>
<comment type="caution">
    <text evidence="2">The sequence shown here is derived from an EMBL/GenBank/DDBJ whole genome shotgun (WGS) entry which is preliminary data.</text>
</comment>
<feature type="compositionally biased region" description="Polar residues" evidence="1">
    <location>
        <begin position="41"/>
        <end position="54"/>
    </location>
</feature>